<sequence>MFKNVIFARISPVKSFTPLPAPTLKSTYLYVCSRSVPHEIQVCGFQHLNPFAHLFLNDLEVVFLLRGDQ</sequence>
<dbReference type="EMBL" id="OCNH01000010">
    <property type="protein sequence ID" value="SOD99626.1"/>
    <property type="molecule type" value="Genomic_DNA"/>
</dbReference>
<organism evidence="1 2">
    <name type="scientific">Spirosoma fluviale</name>
    <dbReference type="NCBI Taxonomy" id="1597977"/>
    <lineage>
        <taxon>Bacteria</taxon>
        <taxon>Pseudomonadati</taxon>
        <taxon>Bacteroidota</taxon>
        <taxon>Cytophagia</taxon>
        <taxon>Cytophagales</taxon>
        <taxon>Cytophagaceae</taxon>
        <taxon>Spirosoma</taxon>
    </lineage>
</organism>
<protein>
    <submittedName>
        <fullName evidence="1">Uncharacterized protein</fullName>
    </submittedName>
</protein>
<name>A0A286GWS8_9BACT</name>
<dbReference type="AlphaFoldDB" id="A0A286GWS8"/>
<accession>A0A286GWS8</accession>
<evidence type="ECO:0000313" key="2">
    <source>
        <dbReference type="Proteomes" id="UP000219452"/>
    </source>
</evidence>
<gene>
    <name evidence="1" type="ORF">SAMN06269250_0081</name>
</gene>
<keyword evidence="2" id="KW-1185">Reference proteome</keyword>
<reference evidence="2" key="1">
    <citation type="submission" date="2017-09" db="EMBL/GenBank/DDBJ databases">
        <authorList>
            <person name="Varghese N."/>
            <person name="Submissions S."/>
        </authorList>
    </citation>
    <scope>NUCLEOTIDE SEQUENCE [LARGE SCALE GENOMIC DNA]</scope>
    <source>
        <strain evidence="2">DSM 29961</strain>
    </source>
</reference>
<proteinExistence type="predicted"/>
<dbReference type="Proteomes" id="UP000219452">
    <property type="component" value="Unassembled WGS sequence"/>
</dbReference>
<evidence type="ECO:0000313" key="1">
    <source>
        <dbReference type="EMBL" id="SOD99626.1"/>
    </source>
</evidence>